<keyword evidence="9" id="KW-1185">Reference proteome</keyword>
<evidence type="ECO:0000313" key="9">
    <source>
        <dbReference type="Proteomes" id="UP001049176"/>
    </source>
</evidence>
<dbReference type="GO" id="GO:0009251">
    <property type="term" value="P:glucan catabolic process"/>
    <property type="evidence" value="ECO:0007669"/>
    <property type="project" value="TreeGrafter"/>
</dbReference>
<comment type="caution">
    <text evidence="8">The sequence shown here is derived from an EMBL/GenBank/DDBJ whole genome shotgun (WGS) entry which is preliminary data.</text>
</comment>
<comment type="similarity">
    <text evidence="1 4">Belongs to the glycosyl hydrolase 5 (cellulase A) family.</text>
</comment>
<feature type="chain" id="PRO_5040429032" description="Glycoside hydrolase family 5 domain-containing protein" evidence="6">
    <location>
        <begin position="20"/>
        <end position="575"/>
    </location>
</feature>
<evidence type="ECO:0000256" key="6">
    <source>
        <dbReference type="SAM" id="SignalP"/>
    </source>
</evidence>
<evidence type="ECO:0000259" key="7">
    <source>
        <dbReference type="Pfam" id="PF00150"/>
    </source>
</evidence>
<dbReference type="SUPFAM" id="SSF51445">
    <property type="entry name" value="(Trans)glycosidases"/>
    <property type="match status" value="1"/>
</dbReference>
<gene>
    <name evidence="8" type="ORF">E1B28_008723</name>
</gene>
<dbReference type="RefSeq" id="XP_043008834.1">
    <property type="nucleotide sequence ID" value="XM_043153550.1"/>
</dbReference>
<evidence type="ECO:0000256" key="3">
    <source>
        <dbReference type="ARBA" id="ARBA00023295"/>
    </source>
</evidence>
<dbReference type="PANTHER" id="PTHR31297:SF43">
    <property type="entry name" value="GLUCAN 1,3-BETA-GLUCOSIDASE 3"/>
    <property type="match status" value="1"/>
</dbReference>
<dbReference type="InterPro" id="IPR050386">
    <property type="entry name" value="Glycosyl_hydrolase_5"/>
</dbReference>
<feature type="compositionally biased region" description="Polar residues" evidence="5">
    <location>
        <begin position="37"/>
        <end position="46"/>
    </location>
</feature>
<evidence type="ECO:0000256" key="5">
    <source>
        <dbReference type="SAM" id="MobiDB-lite"/>
    </source>
</evidence>
<dbReference type="AlphaFoldDB" id="A0A9P7RYW6"/>
<keyword evidence="2 4" id="KW-0378">Hydrolase</keyword>
<dbReference type="InterPro" id="IPR001547">
    <property type="entry name" value="Glyco_hydro_5"/>
</dbReference>
<sequence>MYITPPLLVLILRFSFGHTIDPAMHYSNAGPGGPPSQEASLHSQYTNQEDWHRPLKNQAHNDSARQLLEDTSVPCSPTSTDVSCHSFSLSDIYRYRHQRSVNLGSWFVSEEWMVPSLFNSASGPKTAEIDVASGFNAQSILENHWDTFITKTDFDYLASIGINTVRLPIGYWSLGPAFCLDTPFQGVSQVYGGSWARVMRAIEMAGKAGLGVLVDLHGAVGSQNGQAHSGISDGHISFFENTANMDKTINALVFLMEQLVHLPNVIGIQILNEPQDDPLLCDFYTEAISRMRAVSPEASNFPLYIHNAFNLPKFTSWVADRTDFVVQDHHSYFVFTPSDAAKPASQHTSDVNSRVSSELGSPVPRHNLVVDEWSCALTSQSLEPEEQKEQSIREFCQAQMDVYGKMTPGWAFWSLKTEDCEQDPAWCFYSAVKKGVLPPQFFSYNVSNPSFFLKSHGQRVLPSNSSFAPLFPYIPADLPQSILDYLTDVHDPISVPSSPEDKGFSEGFKTAKFFALHELSKLGFVGQYINDILKSGRAGIDTTNEGDCLRYQDAFLRGLKRGEEQIAQFIVTYNL</sequence>
<reference evidence="8" key="1">
    <citation type="journal article" date="2021" name="Genome Biol. Evol.">
        <title>The assembled and annotated genome of the fairy-ring fungus Marasmius oreades.</title>
        <authorList>
            <person name="Hiltunen M."/>
            <person name="Ament-Velasquez S.L."/>
            <person name="Johannesson H."/>
        </authorList>
    </citation>
    <scope>NUCLEOTIDE SEQUENCE</scope>
    <source>
        <strain evidence="8">03SP1</strain>
    </source>
</reference>
<feature type="region of interest" description="Disordered" evidence="5">
    <location>
        <begin position="26"/>
        <end position="46"/>
    </location>
</feature>
<proteinExistence type="inferred from homology"/>
<dbReference type="Pfam" id="PF00150">
    <property type="entry name" value="Cellulase"/>
    <property type="match status" value="1"/>
</dbReference>
<keyword evidence="3 4" id="KW-0326">Glycosidase</keyword>
<dbReference type="InterPro" id="IPR017853">
    <property type="entry name" value="GH"/>
</dbReference>
<dbReference type="OrthoDB" id="1887033at2759"/>
<dbReference type="Proteomes" id="UP001049176">
    <property type="component" value="Chromosome 5"/>
</dbReference>
<evidence type="ECO:0000256" key="4">
    <source>
        <dbReference type="RuleBase" id="RU361153"/>
    </source>
</evidence>
<dbReference type="GO" id="GO:0009986">
    <property type="term" value="C:cell surface"/>
    <property type="evidence" value="ECO:0007669"/>
    <property type="project" value="TreeGrafter"/>
</dbReference>
<dbReference type="GO" id="GO:0005576">
    <property type="term" value="C:extracellular region"/>
    <property type="evidence" value="ECO:0007669"/>
    <property type="project" value="TreeGrafter"/>
</dbReference>
<accession>A0A9P7RYW6</accession>
<evidence type="ECO:0000313" key="8">
    <source>
        <dbReference type="EMBL" id="KAG7092364.1"/>
    </source>
</evidence>
<name>A0A9P7RYW6_9AGAR</name>
<dbReference type="PANTHER" id="PTHR31297">
    <property type="entry name" value="GLUCAN ENDO-1,6-BETA-GLUCOSIDASE B"/>
    <property type="match status" value="1"/>
</dbReference>
<dbReference type="EMBL" id="CM032185">
    <property type="protein sequence ID" value="KAG7092364.1"/>
    <property type="molecule type" value="Genomic_DNA"/>
</dbReference>
<protein>
    <recommendedName>
        <fullName evidence="7">Glycoside hydrolase family 5 domain-containing protein</fullName>
    </recommendedName>
</protein>
<keyword evidence="6" id="KW-0732">Signal</keyword>
<evidence type="ECO:0000256" key="1">
    <source>
        <dbReference type="ARBA" id="ARBA00005641"/>
    </source>
</evidence>
<organism evidence="8 9">
    <name type="scientific">Marasmius oreades</name>
    <name type="common">fairy-ring Marasmius</name>
    <dbReference type="NCBI Taxonomy" id="181124"/>
    <lineage>
        <taxon>Eukaryota</taxon>
        <taxon>Fungi</taxon>
        <taxon>Dikarya</taxon>
        <taxon>Basidiomycota</taxon>
        <taxon>Agaricomycotina</taxon>
        <taxon>Agaricomycetes</taxon>
        <taxon>Agaricomycetidae</taxon>
        <taxon>Agaricales</taxon>
        <taxon>Marasmiineae</taxon>
        <taxon>Marasmiaceae</taxon>
        <taxon>Marasmius</taxon>
    </lineage>
</organism>
<dbReference type="GO" id="GO:0046557">
    <property type="term" value="F:glucan endo-1,6-beta-glucosidase activity"/>
    <property type="evidence" value="ECO:0007669"/>
    <property type="project" value="TreeGrafter"/>
</dbReference>
<dbReference type="Gene3D" id="3.20.20.80">
    <property type="entry name" value="Glycosidases"/>
    <property type="match status" value="1"/>
</dbReference>
<feature type="signal peptide" evidence="6">
    <location>
        <begin position="1"/>
        <end position="19"/>
    </location>
</feature>
<feature type="domain" description="Glycoside hydrolase family 5" evidence="7">
    <location>
        <begin position="141"/>
        <end position="416"/>
    </location>
</feature>
<evidence type="ECO:0000256" key="2">
    <source>
        <dbReference type="ARBA" id="ARBA00022801"/>
    </source>
</evidence>
<dbReference type="GeneID" id="66077799"/>
<dbReference type="KEGG" id="more:E1B28_008723"/>